<evidence type="ECO:0000313" key="3">
    <source>
        <dbReference type="EMBL" id="MBM7852314.1"/>
    </source>
</evidence>
<dbReference type="Proteomes" id="UP000758856">
    <property type="component" value="Unassembled WGS sequence"/>
</dbReference>
<dbReference type="EMBL" id="JAFBCY010000003">
    <property type="protein sequence ID" value="MBM7852314.1"/>
    <property type="molecule type" value="Genomic_DNA"/>
</dbReference>
<reference evidence="2" key="3">
    <citation type="submission" date="2023-01" db="EMBL/GenBank/DDBJ databases">
        <authorList>
            <person name="Sun Q."/>
            <person name="Evtushenko L."/>
        </authorList>
    </citation>
    <scope>NUCLEOTIDE SEQUENCE</scope>
    <source>
        <strain evidence="2">VKM B-1606</strain>
    </source>
</reference>
<dbReference type="AlphaFoldDB" id="A0A9W6IU09"/>
<feature type="region of interest" description="Disordered" evidence="1">
    <location>
        <begin position="190"/>
        <end position="242"/>
    </location>
</feature>
<accession>A0A9W6IU09</accession>
<comment type="caution">
    <text evidence="2">The sequence shown here is derived from an EMBL/GenBank/DDBJ whole genome shotgun (WGS) entry which is preliminary data.</text>
</comment>
<dbReference type="InterPro" id="IPR018648">
    <property type="entry name" value="DUF2076"/>
</dbReference>
<feature type="compositionally biased region" description="Acidic residues" evidence="1">
    <location>
        <begin position="231"/>
        <end position="242"/>
    </location>
</feature>
<keyword evidence="4" id="KW-1185">Reference proteome</keyword>
<dbReference type="Pfam" id="PF09849">
    <property type="entry name" value="DUF2076"/>
    <property type="match status" value="1"/>
</dbReference>
<evidence type="ECO:0000313" key="2">
    <source>
        <dbReference type="EMBL" id="GLK56523.1"/>
    </source>
</evidence>
<dbReference type="RefSeq" id="WP_204950722.1">
    <property type="nucleotide sequence ID" value="NZ_BSFF01000003.1"/>
</dbReference>
<proteinExistence type="predicted"/>
<sequence>MNAEERKLIADLFERVRGAETAYRDPEAEAFIAEQIERQPHAPYAMAQTIVMQNQGLDAAQRRIDELERALEDVQAGPERAQPSPWGPRAAAATGGGGGFLGGLFGGGERPREPEPLAYGQRPAYDRQPYAQPGYGRDPYAQQVPGQQQPQPSRGGGFLSGALQTAAGVAGGALLFSGIQSMFGGHEAQASAAEPAKVAETPASDGAADDHASNADGGGWFSGLTGAEDAGGGDDFSDDDWA</sequence>
<feature type="compositionally biased region" description="Low complexity" evidence="1">
    <location>
        <begin position="139"/>
        <end position="153"/>
    </location>
</feature>
<protein>
    <submittedName>
        <fullName evidence="2">ABC transporter substrate-binding protein</fullName>
    </submittedName>
</protein>
<name>A0A9W6IU09_9HYPH</name>
<evidence type="ECO:0000313" key="5">
    <source>
        <dbReference type="Proteomes" id="UP001143400"/>
    </source>
</evidence>
<gene>
    <name evidence="2" type="ORF">GCM10008170_25420</name>
    <name evidence="3" type="ORF">JOD31_002556</name>
</gene>
<dbReference type="EMBL" id="BSFF01000003">
    <property type="protein sequence ID" value="GLK56523.1"/>
    <property type="molecule type" value="Genomic_DNA"/>
</dbReference>
<reference evidence="3 4" key="2">
    <citation type="submission" date="2021-01" db="EMBL/GenBank/DDBJ databases">
        <title>Genomic Encyclopedia of Type Strains, Phase IV (KMG-IV): sequencing the most valuable type-strain genomes for metagenomic binning, comparative biology and taxonomic classification.</title>
        <authorList>
            <person name="Goeker M."/>
        </authorList>
    </citation>
    <scope>NUCLEOTIDE SEQUENCE [LARGE SCALE GENOMIC DNA]</scope>
    <source>
        <strain evidence="3 4">DSM 6130</strain>
    </source>
</reference>
<organism evidence="2 5">
    <name type="scientific">Methylopila capsulata</name>
    <dbReference type="NCBI Taxonomy" id="61654"/>
    <lineage>
        <taxon>Bacteria</taxon>
        <taxon>Pseudomonadati</taxon>
        <taxon>Pseudomonadota</taxon>
        <taxon>Alphaproteobacteria</taxon>
        <taxon>Hyphomicrobiales</taxon>
        <taxon>Methylopilaceae</taxon>
        <taxon>Methylopila</taxon>
    </lineage>
</organism>
<evidence type="ECO:0000256" key="1">
    <source>
        <dbReference type="SAM" id="MobiDB-lite"/>
    </source>
</evidence>
<reference evidence="2" key="1">
    <citation type="journal article" date="2014" name="Int. J. Syst. Evol. Microbiol.">
        <title>Complete genome sequence of Corynebacterium casei LMG S-19264T (=DSM 44701T), isolated from a smear-ripened cheese.</title>
        <authorList>
            <consortium name="US DOE Joint Genome Institute (JGI-PGF)"/>
            <person name="Walter F."/>
            <person name="Albersmeier A."/>
            <person name="Kalinowski J."/>
            <person name="Ruckert C."/>
        </authorList>
    </citation>
    <scope>NUCLEOTIDE SEQUENCE</scope>
    <source>
        <strain evidence="2">VKM B-1606</strain>
    </source>
</reference>
<evidence type="ECO:0000313" key="4">
    <source>
        <dbReference type="Proteomes" id="UP000758856"/>
    </source>
</evidence>
<dbReference type="Proteomes" id="UP001143400">
    <property type="component" value="Unassembled WGS sequence"/>
</dbReference>
<feature type="compositionally biased region" description="Gly residues" evidence="1">
    <location>
        <begin position="94"/>
        <end position="108"/>
    </location>
</feature>
<feature type="region of interest" description="Disordered" evidence="1">
    <location>
        <begin position="74"/>
        <end position="159"/>
    </location>
</feature>